<accession>A0A4R4RGQ7</accession>
<name>A0A4R4RGQ7_9ACTN</name>
<keyword evidence="1" id="KW-0560">Oxidoreductase</keyword>
<gene>
    <name evidence="1" type="ORF">E1212_20720</name>
</gene>
<keyword evidence="2" id="KW-1185">Reference proteome</keyword>
<organism evidence="1 2">
    <name type="scientific">Jiangella ureilytica</name>
    <dbReference type="NCBI Taxonomy" id="2530374"/>
    <lineage>
        <taxon>Bacteria</taxon>
        <taxon>Bacillati</taxon>
        <taxon>Actinomycetota</taxon>
        <taxon>Actinomycetes</taxon>
        <taxon>Jiangellales</taxon>
        <taxon>Jiangellaceae</taxon>
        <taxon>Jiangella</taxon>
    </lineage>
</organism>
<dbReference type="GO" id="GO:0005506">
    <property type="term" value="F:iron ion binding"/>
    <property type="evidence" value="ECO:0007669"/>
    <property type="project" value="UniProtKB-ARBA"/>
</dbReference>
<dbReference type="RefSeq" id="WP_131985953.1">
    <property type="nucleotide sequence ID" value="NZ_SMKL01000053.1"/>
</dbReference>
<dbReference type="SUPFAM" id="SSF51197">
    <property type="entry name" value="Clavaminate synthase-like"/>
    <property type="match status" value="1"/>
</dbReference>
<comment type="caution">
    <text evidence="1">The sequence shown here is derived from an EMBL/GenBank/DDBJ whole genome shotgun (WGS) entry which is preliminary data.</text>
</comment>
<sequence>MTSTTDTSLETALSDLGATTDALTDEQRAGLDVDGFLVLPGLFAGERLEALRTRTDELRRFEGSAAGHEIGGQAGAAILADLVNKGEVFESVFTEPAVLAAAHHVVGNVRVNSLNFRAALPGQGHQHLHSDWGRPVDEGDYHLCNSMWLLDDFTPDNGATRVVPGSHRWGRVPADDLADPTAAHPDERLLLGEAGTVVIFNAHLWHGGTLNRTGVPRRGLTMSYCRRDEPQQLDQAAYVRKSVYDRLSPAARVVLDV</sequence>
<protein>
    <submittedName>
        <fullName evidence="1">Phytanoyl-CoA dioxygenase</fullName>
    </submittedName>
</protein>
<evidence type="ECO:0000313" key="2">
    <source>
        <dbReference type="Proteomes" id="UP000295621"/>
    </source>
</evidence>
<dbReference type="AlphaFoldDB" id="A0A4R4RGQ7"/>
<dbReference type="EMBL" id="SMKL01000053">
    <property type="protein sequence ID" value="TDC48621.1"/>
    <property type="molecule type" value="Genomic_DNA"/>
</dbReference>
<keyword evidence="1" id="KW-0223">Dioxygenase</keyword>
<dbReference type="GO" id="GO:0016706">
    <property type="term" value="F:2-oxoglutarate-dependent dioxygenase activity"/>
    <property type="evidence" value="ECO:0007669"/>
    <property type="project" value="UniProtKB-ARBA"/>
</dbReference>
<dbReference type="Gene3D" id="2.60.120.620">
    <property type="entry name" value="q2cbj1_9rhob like domain"/>
    <property type="match status" value="1"/>
</dbReference>
<dbReference type="Pfam" id="PF05721">
    <property type="entry name" value="PhyH"/>
    <property type="match status" value="1"/>
</dbReference>
<reference evidence="1 2" key="1">
    <citation type="submission" date="2019-02" db="EMBL/GenBank/DDBJ databases">
        <title>Draft genome sequences of novel Actinobacteria.</title>
        <authorList>
            <person name="Sahin N."/>
            <person name="Ay H."/>
            <person name="Saygin H."/>
        </authorList>
    </citation>
    <scope>NUCLEOTIDE SEQUENCE [LARGE SCALE GENOMIC DNA]</scope>
    <source>
        <strain evidence="1 2">KC603</strain>
    </source>
</reference>
<dbReference type="InterPro" id="IPR008775">
    <property type="entry name" value="Phytyl_CoA_dOase-like"/>
</dbReference>
<dbReference type="PANTHER" id="PTHR20883">
    <property type="entry name" value="PHYTANOYL-COA DIOXYGENASE DOMAIN CONTAINING 1"/>
    <property type="match status" value="1"/>
</dbReference>
<dbReference type="Proteomes" id="UP000295621">
    <property type="component" value="Unassembled WGS sequence"/>
</dbReference>
<evidence type="ECO:0000313" key="1">
    <source>
        <dbReference type="EMBL" id="TDC48621.1"/>
    </source>
</evidence>
<proteinExistence type="predicted"/>
<dbReference type="OrthoDB" id="9796766at2"/>
<dbReference type="PANTHER" id="PTHR20883:SF48">
    <property type="entry name" value="ECTOINE DIOXYGENASE"/>
    <property type="match status" value="1"/>
</dbReference>